<feature type="transmembrane region" description="Helical" evidence="2">
    <location>
        <begin position="568"/>
        <end position="591"/>
    </location>
</feature>
<accession>A0A165DZF1</accession>
<proteinExistence type="predicted"/>
<dbReference type="OrthoDB" id="3357029at2759"/>
<keyword evidence="4" id="KW-1185">Reference proteome</keyword>
<evidence type="ECO:0000313" key="4">
    <source>
        <dbReference type="Proteomes" id="UP000076842"/>
    </source>
</evidence>
<dbReference type="Proteomes" id="UP000076842">
    <property type="component" value="Unassembled WGS sequence"/>
</dbReference>
<evidence type="ECO:0000256" key="2">
    <source>
        <dbReference type="SAM" id="Phobius"/>
    </source>
</evidence>
<keyword evidence="2" id="KW-1133">Transmembrane helix</keyword>
<keyword evidence="2" id="KW-0472">Membrane</keyword>
<dbReference type="EMBL" id="KV424028">
    <property type="protein sequence ID" value="KZT53797.1"/>
    <property type="molecule type" value="Genomic_DNA"/>
</dbReference>
<sequence>MATVGEDIEYAKQGDADASAVQHSASGSRPRNSVHMASPRRIRFSKILWLVVLPLVVVGGLTILFILWFWLHRYILWSEVWSQRAFLLDEGSSGSEAQLWGLTISSVLSQAVSITAPFVLSLFAFSVARSWILNQKAYVVGSNGTVAARDARHVPPIPLDYGLIVSLMGAPSLPTLYISARRLLLPRMRSPTFLLWGAFMFSLFLFCMTHLIGLCDLWLHATTTTVVVETTTPLTGALSYGVGFNESLCPDGPIDPFFQWPCLVRPSAWADNTPNRYLQLNSFLISANSSLLSDDFVLPSVQTLAEADNMAVVVPKQILGNYSFTAPSFGVRAACSAFTSKCSRSDGQNILSIGNCSNAGYPQLPVLTSADATAAPNWPDNGLLLAHVGNLSMIGLLGGSDLPQVTDSSTIPYPNPVPLTLQLAWSTFTASSVDGTFPPSCDAIGPWQSSNIIDGLVVFSACNLTWYNITLQQSDGIYTLLDEELSDPAFASVLWSPLLYQYATPHLENYLQSIALTQNNSDTLMRILEDELARQAMSMAASTFQPVDTLDQAIVGSKLLGRYPLAPVITMFVLIASSTIIFSVLAVWIVASSSSPVVQTTTEGDERPTMLELTQLRLTTPLALAAQLFAENPESSFKPGFVEMFEAEETDAAVGIGLVERDGKQWFKVHNLHADMDKERSVPSST</sequence>
<dbReference type="AlphaFoldDB" id="A0A165DZF1"/>
<dbReference type="InParanoid" id="A0A165DZF1"/>
<reference evidence="3 4" key="1">
    <citation type="journal article" date="2016" name="Mol. Biol. Evol.">
        <title>Comparative Genomics of Early-Diverging Mushroom-Forming Fungi Provides Insights into the Origins of Lignocellulose Decay Capabilities.</title>
        <authorList>
            <person name="Nagy L.G."/>
            <person name="Riley R."/>
            <person name="Tritt A."/>
            <person name="Adam C."/>
            <person name="Daum C."/>
            <person name="Floudas D."/>
            <person name="Sun H."/>
            <person name="Yadav J.S."/>
            <person name="Pangilinan J."/>
            <person name="Larsson K.H."/>
            <person name="Matsuura K."/>
            <person name="Barry K."/>
            <person name="Labutti K."/>
            <person name="Kuo R."/>
            <person name="Ohm R.A."/>
            <person name="Bhattacharya S.S."/>
            <person name="Shirouzu T."/>
            <person name="Yoshinaga Y."/>
            <person name="Martin F.M."/>
            <person name="Grigoriev I.V."/>
            <person name="Hibbett D.S."/>
        </authorList>
    </citation>
    <scope>NUCLEOTIDE SEQUENCE [LARGE SCALE GENOMIC DNA]</scope>
    <source>
        <strain evidence="3 4">HHB12733</strain>
    </source>
</reference>
<feature type="region of interest" description="Disordered" evidence="1">
    <location>
        <begin position="13"/>
        <end position="34"/>
    </location>
</feature>
<name>A0A165DZF1_9BASI</name>
<evidence type="ECO:0000256" key="1">
    <source>
        <dbReference type="SAM" id="MobiDB-lite"/>
    </source>
</evidence>
<gene>
    <name evidence="3" type="ORF">CALCODRAFT_519802</name>
</gene>
<evidence type="ECO:0000313" key="3">
    <source>
        <dbReference type="EMBL" id="KZT53797.1"/>
    </source>
</evidence>
<protein>
    <submittedName>
        <fullName evidence="3">Uncharacterized protein</fullName>
    </submittedName>
</protein>
<feature type="transmembrane region" description="Helical" evidence="2">
    <location>
        <begin position="107"/>
        <end position="128"/>
    </location>
</feature>
<organism evidence="3 4">
    <name type="scientific">Calocera cornea HHB12733</name>
    <dbReference type="NCBI Taxonomy" id="1353952"/>
    <lineage>
        <taxon>Eukaryota</taxon>
        <taxon>Fungi</taxon>
        <taxon>Dikarya</taxon>
        <taxon>Basidiomycota</taxon>
        <taxon>Agaricomycotina</taxon>
        <taxon>Dacrymycetes</taxon>
        <taxon>Dacrymycetales</taxon>
        <taxon>Dacrymycetaceae</taxon>
        <taxon>Calocera</taxon>
    </lineage>
</organism>
<feature type="transmembrane region" description="Helical" evidence="2">
    <location>
        <begin position="47"/>
        <end position="71"/>
    </location>
</feature>
<feature type="compositionally biased region" description="Polar residues" evidence="1">
    <location>
        <begin position="21"/>
        <end position="31"/>
    </location>
</feature>
<feature type="transmembrane region" description="Helical" evidence="2">
    <location>
        <begin position="192"/>
        <end position="212"/>
    </location>
</feature>
<dbReference type="STRING" id="1353952.A0A165DZF1"/>
<keyword evidence="2" id="KW-0812">Transmembrane</keyword>